<dbReference type="CDD" id="cd17657">
    <property type="entry name" value="CDC14_N"/>
    <property type="match status" value="1"/>
</dbReference>
<gene>
    <name evidence="2" type="ORF">GPUH_LOCUS10907</name>
</gene>
<dbReference type="SUPFAM" id="SSF52799">
    <property type="entry name" value="(Phosphotyrosine protein) phosphatases II"/>
    <property type="match status" value="2"/>
</dbReference>
<reference evidence="2 3" key="2">
    <citation type="submission" date="2018-11" db="EMBL/GenBank/DDBJ databases">
        <authorList>
            <consortium name="Pathogen Informatics"/>
        </authorList>
    </citation>
    <scope>NUCLEOTIDE SEQUENCE [LARGE SCALE GENOMIC DNA]</scope>
</reference>
<evidence type="ECO:0000313" key="2">
    <source>
        <dbReference type="EMBL" id="VDN18073.1"/>
    </source>
</evidence>
<organism evidence="4">
    <name type="scientific">Gongylonema pulchrum</name>
    <dbReference type="NCBI Taxonomy" id="637853"/>
    <lineage>
        <taxon>Eukaryota</taxon>
        <taxon>Metazoa</taxon>
        <taxon>Ecdysozoa</taxon>
        <taxon>Nematoda</taxon>
        <taxon>Chromadorea</taxon>
        <taxon>Rhabditida</taxon>
        <taxon>Spirurina</taxon>
        <taxon>Spiruromorpha</taxon>
        <taxon>Spiruroidea</taxon>
        <taxon>Gongylonematidae</taxon>
        <taxon>Gongylonema</taxon>
    </lineage>
</organism>
<dbReference type="PROSITE" id="PS50056">
    <property type="entry name" value="TYR_PHOSPHATASE_2"/>
    <property type="match status" value="1"/>
</dbReference>
<dbReference type="InterPro" id="IPR029260">
    <property type="entry name" value="DSPn"/>
</dbReference>
<dbReference type="EMBL" id="UYRT01078226">
    <property type="protein sequence ID" value="VDN18073.1"/>
    <property type="molecule type" value="Genomic_DNA"/>
</dbReference>
<dbReference type="AlphaFoldDB" id="A0A183DQB6"/>
<reference evidence="4" key="1">
    <citation type="submission" date="2016-06" db="UniProtKB">
        <authorList>
            <consortium name="WormBaseParasite"/>
        </authorList>
    </citation>
    <scope>IDENTIFICATION</scope>
</reference>
<dbReference type="InterPro" id="IPR029021">
    <property type="entry name" value="Prot-tyrosine_phosphatase-like"/>
</dbReference>
<evidence type="ECO:0000259" key="1">
    <source>
        <dbReference type="PROSITE" id="PS50056"/>
    </source>
</evidence>
<dbReference type="InterPro" id="IPR050561">
    <property type="entry name" value="PTP"/>
</dbReference>
<evidence type="ECO:0000313" key="4">
    <source>
        <dbReference type="WBParaSite" id="GPUH_0001092001-mRNA-1"/>
    </source>
</evidence>
<dbReference type="PANTHER" id="PTHR23339">
    <property type="entry name" value="TYROSINE SPECIFIC PROTEIN PHOSPHATASE AND DUAL SPECIFICITY PROTEIN PHOSPHATASE"/>
    <property type="match status" value="1"/>
</dbReference>
<protein>
    <submittedName>
        <fullName evidence="4">TYR_PHOSPHATASE_2 domain-containing protein</fullName>
    </submittedName>
</protein>
<dbReference type="Gene3D" id="3.90.190.10">
    <property type="entry name" value="Protein tyrosine phosphatase superfamily"/>
    <property type="match status" value="2"/>
</dbReference>
<dbReference type="WBParaSite" id="GPUH_0001092001-mRNA-1">
    <property type="protein sequence ID" value="GPUH_0001092001-mRNA-1"/>
    <property type="gene ID" value="GPUH_0001092001"/>
</dbReference>
<dbReference type="Proteomes" id="UP000271098">
    <property type="component" value="Unassembled WGS sequence"/>
</dbReference>
<sequence length="412" mass="45915">MATETFIPDGNLEGQVAEIIPRKLYLCAFRTRPPLISADSTTHYYYVDDEVHYDSFYSDFGPLNLSVLYRFCQNLADKLEILYLGMSAELAYLRVYKAEPNGFIGFRDAAMGPPTYTLHLHNAIHIMRPKFVDAGFEHVDLFFVDGSAGLGRTGTLIACWLMKEFGITAAEAMAWLRICRPGSVIGPQQEFLIEKQPWCWAMGSKTATTHLTHLATKVNEIRIAETDSQQLVLPPRPTTLRTSPRIMNEVQRRKAEEQEKQSQGDHLLVQKVKAQHAAAPHAKFTSPTTPIKPLSVASIITAKRLVHNKHQNGSLSKPFPISRVTVSATAANTSRPLTKSKSARRLATVRSKPYPCSEVKVHLPPSAYELRPRAIKPSEMLTFKDAAKDLPPNSAALIGNVKARRNLNGIMN</sequence>
<name>A0A183DQB6_9BILA</name>
<dbReference type="InterPro" id="IPR000387">
    <property type="entry name" value="Tyr_Pase_dom"/>
</dbReference>
<proteinExistence type="predicted"/>
<keyword evidence="3" id="KW-1185">Reference proteome</keyword>
<evidence type="ECO:0000313" key="3">
    <source>
        <dbReference type="Proteomes" id="UP000271098"/>
    </source>
</evidence>
<feature type="domain" description="Tyrosine specific protein phosphatases" evidence="1">
    <location>
        <begin position="118"/>
        <end position="191"/>
    </location>
</feature>
<dbReference type="OrthoDB" id="266663at2759"/>
<dbReference type="Pfam" id="PF14671">
    <property type="entry name" value="DSPn"/>
    <property type="match status" value="1"/>
</dbReference>
<accession>A0A183DQB6</accession>